<feature type="domain" description="TerD" evidence="2">
    <location>
        <begin position="1"/>
        <end position="182"/>
    </location>
</feature>
<evidence type="ECO:0000256" key="1">
    <source>
        <dbReference type="ARBA" id="ARBA00022686"/>
    </source>
</evidence>
<dbReference type="InterPro" id="IPR051324">
    <property type="entry name" value="Stress/Tellurium_Resist"/>
</dbReference>
<dbReference type="Proteomes" id="UP000600449">
    <property type="component" value="Unassembled WGS sequence"/>
</dbReference>
<comment type="caution">
    <text evidence="3">The sequence shown here is derived from an EMBL/GenBank/DDBJ whole genome shotgun (WGS) entry which is preliminary data.</text>
</comment>
<protein>
    <submittedName>
        <fullName evidence="3">Tellurium resistance protein TerZ</fullName>
    </submittedName>
</protein>
<dbReference type="AlphaFoldDB" id="A0A917Q441"/>
<gene>
    <name evidence="3" type="primary">terZ</name>
    <name evidence="3" type="ORF">GCM10011322_03280</name>
</gene>
<dbReference type="PANTHER" id="PTHR32097">
    <property type="entry name" value="CAMP-BINDING PROTEIN 1-RELATED"/>
    <property type="match status" value="1"/>
</dbReference>
<keyword evidence="4" id="KW-1185">Reference proteome</keyword>
<organism evidence="3 4">
    <name type="scientific">Salinarimonas ramus</name>
    <dbReference type="NCBI Taxonomy" id="690164"/>
    <lineage>
        <taxon>Bacteria</taxon>
        <taxon>Pseudomonadati</taxon>
        <taxon>Pseudomonadota</taxon>
        <taxon>Alphaproteobacteria</taxon>
        <taxon>Hyphomicrobiales</taxon>
        <taxon>Salinarimonadaceae</taxon>
        <taxon>Salinarimonas</taxon>
    </lineage>
</organism>
<dbReference type="InterPro" id="IPR003325">
    <property type="entry name" value="TerD"/>
</dbReference>
<reference evidence="3 4" key="1">
    <citation type="journal article" date="2014" name="Int. J. Syst. Evol. Microbiol.">
        <title>Complete genome sequence of Corynebacterium casei LMG S-19264T (=DSM 44701T), isolated from a smear-ripened cheese.</title>
        <authorList>
            <consortium name="US DOE Joint Genome Institute (JGI-PGF)"/>
            <person name="Walter F."/>
            <person name="Albersmeier A."/>
            <person name="Kalinowski J."/>
            <person name="Ruckert C."/>
        </authorList>
    </citation>
    <scope>NUCLEOTIDE SEQUENCE [LARGE SCALE GENOMIC DNA]</scope>
    <source>
        <strain evidence="3 4">CGMCC 1.9161</strain>
    </source>
</reference>
<dbReference type="CDD" id="cd06974">
    <property type="entry name" value="TerD_like"/>
    <property type="match status" value="1"/>
</dbReference>
<dbReference type="EMBL" id="BMMF01000001">
    <property type="protein sequence ID" value="GGK19954.1"/>
    <property type="molecule type" value="Genomic_DNA"/>
</dbReference>
<evidence type="ECO:0000313" key="3">
    <source>
        <dbReference type="EMBL" id="GGK19954.1"/>
    </source>
</evidence>
<evidence type="ECO:0000313" key="4">
    <source>
        <dbReference type="Proteomes" id="UP000600449"/>
    </source>
</evidence>
<dbReference type="Gene3D" id="2.60.60.30">
    <property type="entry name" value="sav2460 like domains"/>
    <property type="match status" value="1"/>
</dbReference>
<sequence length="196" mass="20390">MAISLSKGQTISLAKESAGLSKVKMGLGWDPVKKKGGFLSGLLGGGGGGDIDLDASCLMFDAGKQHLDTVWFRQLKSNDGAIVHSGDNLTGAGDGDDETIAVELERLPAAVQTLVFTVNSFRGQTFNEVENAFCRLVDERAGKEIARFTLTEQGAHTGVVMAVVSRASGEWTMKAIGAPANGRTAQDLAGAAAAHI</sequence>
<dbReference type="RefSeq" id="WP_188908809.1">
    <property type="nucleotide sequence ID" value="NZ_BMMF01000001.1"/>
</dbReference>
<accession>A0A917Q441</accession>
<dbReference type="GO" id="GO:0046690">
    <property type="term" value="P:response to tellurium ion"/>
    <property type="evidence" value="ECO:0007669"/>
    <property type="project" value="UniProtKB-KW"/>
</dbReference>
<keyword evidence="1" id="KW-0778">Tellurium resistance</keyword>
<proteinExistence type="predicted"/>
<dbReference type="PANTHER" id="PTHR32097:SF17">
    <property type="entry name" value="CAMP-BINDING PROTEIN 1-RELATED"/>
    <property type="match status" value="1"/>
</dbReference>
<name>A0A917Q441_9HYPH</name>
<dbReference type="Pfam" id="PF02342">
    <property type="entry name" value="TerD"/>
    <property type="match status" value="1"/>
</dbReference>
<evidence type="ECO:0000259" key="2">
    <source>
        <dbReference type="Pfam" id="PF02342"/>
    </source>
</evidence>